<feature type="transmembrane region" description="Helical" evidence="7">
    <location>
        <begin position="12"/>
        <end position="30"/>
    </location>
</feature>
<feature type="transmembrane region" description="Helical" evidence="7">
    <location>
        <begin position="419"/>
        <end position="438"/>
    </location>
</feature>
<evidence type="ECO:0000256" key="5">
    <source>
        <dbReference type="ARBA" id="ARBA00022989"/>
    </source>
</evidence>
<dbReference type="PANTHER" id="PTHR30509:SF9">
    <property type="entry name" value="MULTIDRUG RESISTANCE PROTEIN MDTO"/>
    <property type="match status" value="1"/>
</dbReference>
<feature type="transmembrane region" description="Helical" evidence="7">
    <location>
        <begin position="85"/>
        <end position="103"/>
    </location>
</feature>
<dbReference type="RefSeq" id="WP_114805005.1">
    <property type="nucleotide sequence ID" value="NZ_QQAV01000020.1"/>
</dbReference>
<keyword evidence="2" id="KW-0813">Transport</keyword>
<evidence type="ECO:0000256" key="4">
    <source>
        <dbReference type="ARBA" id="ARBA00022692"/>
    </source>
</evidence>
<feature type="transmembrane region" description="Helical" evidence="7">
    <location>
        <begin position="147"/>
        <end position="172"/>
    </location>
</feature>
<keyword evidence="9" id="KW-1185">Reference proteome</keyword>
<dbReference type="OrthoDB" id="6538131at2"/>
<reference evidence="8 9" key="1">
    <citation type="submission" date="2018-07" db="EMBL/GenBank/DDBJ databases">
        <title>Genomic Encyclopedia of Type Strains, Phase IV (KMG-IV): sequencing the most valuable type-strain genomes for metagenomic binning, comparative biology and taxonomic classification.</title>
        <authorList>
            <person name="Goeker M."/>
        </authorList>
    </citation>
    <scope>NUCLEOTIDE SEQUENCE [LARGE SCALE GENOMIC DNA]</scope>
    <source>
        <strain evidence="8 9">DSM 21352</strain>
    </source>
</reference>
<dbReference type="PANTHER" id="PTHR30509">
    <property type="entry name" value="P-HYDROXYBENZOIC ACID EFFLUX PUMP SUBUNIT-RELATED"/>
    <property type="match status" value="1"/>
</dbReference>
<protein>
    <submittedName>
        <fullName evidence="8">Putative membrane protein YccC</fullName>
    </submittedName>
</protein>
<keyword evidence="4 7" id="KW-0812">Transmembrane</keyword>
<dbReference type="InterPro" id="IPR006726">
    <property type="entry name" value="PHBA_efflux_AaeB/fusaric-R"/>
</dbReference>
<keyword evidence="5 7" id="KW-1133">Transmembrane helix</keyword>
<evidence type="ECO:0000256" key="6">
    <source>
        <dbReference type="ARBA" id="ARBA00023136"/>
    </source>
</evidence>
<dbReference type="GO" id="GO:0005886">
    <property type="term" value="C:plasma membrane"/>
    <property type="evidence" value="ECO:0007669"/>
    <property type="project" value="UniProtKB-SubCell"/>
</dbReference>
<name>A0A370F1U8_9BURK</name>
<evidence type="ECO:0000256" key="3">
    <source>
        <dbReference type="ARBA" id="ARBA00022475"/>
    </source>
</evidence>
<evidence type="ECO:0000256" key="2">
    <source>
        <dbReference type="ARBA" id="ARBA00022448"/>
    </source>
</evidence>
<comment type="caution">
    <text evidence="8">The sequence shown here is derived from an EMBL/GenBank/DDBJ whole genome shotgun (WGS) entry which is preliminary data.</text>
</comment>
<feature type="transmembrane region" description="Helical" evidence="7">
    <location>
        <begin position="110"/>
        <end position="127"/>
    </location>
</feature>
<dbReference type="EMBL" id="QQAV01000020">
    <property type="protein sequence ID" value="RDI16624.1"/>
    <property type="molecule type" value="Genomic_DNA"/>
</dbReference>
<evidence type="ECO:0000256" key="7">
    <source>
        <dbReference type="SAM" id="Phobius"/>
    </source>
</evidence>
<dbReference type="Pfam" id="PF04632">
    <property type="entry name" value="FUSC"/>
    <property type="match status" value="1"/>
</dbReference>
<feature type="transmembrane region" description="Helical" evidence="7">
    <location>
        <begin position="36"/>
        <end position="53"/>
    </location>
</feature>
<keyword evidence="6 7" id="KW-0472">Membrane</keyword>
<feature type="transmembrane region" description="Helical" evidence="7">
    <location>
        <begin position="500"/>
        <end position="520"/>
    </location>
</feature>
<gene>
    <name evidence="8" type="ORF">DFR41_12030</name>
</gene>
<sequence length="676" mass="71987">MTAWPAFSRQEWLFSLKSFAAAMLALYLSSRFGLPRPFWSMMTAYIVAHPLAGHVRSKSLYRLCGTLLGCAAAVVLIPSLSGSPVLLSLALALWVGACLYLSLMDRSARSYAFMLGGYSAALIGFPLVDAPASMFDTAVARTEEIALGIVCASLVHSIVLPASLAPSLLGLVDRTLGDVRRWAGDLLSPDTDDELRARLAQDRRRIATDITQLRLLATHVPFDTSGLRWTQYAVGELHDGLAALTPSLSALEDRLAGLRDATGGVPNRIARAMAQNSAGLGADVSTGALDGVREAARLEGADRRNSSWVRSLNIGVAAHVDELVAGWRRCHALRVDIAAGLAGHAPHPTRGKPSRPSVLHVDRGLAMRSAFTVVLSTCTACAAWIFSGWRAGSSMAMAAAIFCSFFATMDDPLPGMHKFLVALLWSMPVSAFYILGVMPLAHDFGMLVLCIAPLFLVVGGYLARPASSLTALGMFFGVAGTLALHDIASADWVSFLESNLALFAGALIAARVTALVRSVSSEWSARRIHRATWRDLAGMAGTAARPGRALARDAFAGRMLDRIALLVPRTAGSAADHGGQAAQLAMRELRLGASVAVLQQQRHLLPETPVRELLVGLERAFLAQATESPRRLDALLPVIDRLLALCLASTACEPAVSALVGLRRDLFPSAPSELQP</sequence>
<dbReference type="GO" id="GO:0022857">
    <property type="term" value="F:transmembrane transporter activity"/>
    <property type="evidence" value="ECO:0007669"/>
    <property type="project" value="InterPro"/>
</dbReference>
<dbReference type="Proteomes" id="UP000255265">
    <property type="component" value="Unassembled WGS sequence"/>
</dbReference>
<evidence type="ECO:0000256" key="1">
    <source>
        <dbReference type="ARBA" id="ARBA00004651"/>
    </source>
</evidence>
<evidence type="ECO:0000313" key="8">
    <source>
        <dbReference type="EMBL" id="RDI16624.1"/>
    </source>
</evidence>
<feature type="transmembrane region" description="Helical" evidence="7">
    <location>
        <begin position="469"/>
        <end position="488"/>
    </location>
</feature>
<evidence type="ECO:0000313" key="9">
    <source>
        <dbReference type="Proteomes" id="UP000255265"/>
    </source>
</evidence>
<feature type="transmembrane region" description="Helical" evidence="7">
    <location>
        <begin position="60"/>
        <end position="79"/>
    </location>
</feature>
<dbReference type="AlphaFoldDB" id="A0A370F1U8"/>
<keyword evidence="3" id="KW-1003">Cell membrane</keyword>
<feature type="transmembrane region" description="Helical" evidence="7">
    <location>
        <begin position="391"/>
        <end position="407"/>
    </location>
</feature>
<feature type="transmembrane region" description="Helical" evidence="7">
    <location>
        <begin position="365"/>
        <end position="385"/>
    </location>
</feature>
<feature type="transmembrane region" description="Helical" evidence="7">
    <location>
        <begin position="444"/>
        <end position="462"/>
    </location>
</feature>
<proteinExistence type="predicted"/>
<accession>A0A370F1U8</accession>
<organism evidence="8 9">
    <name type="scientific">Pseudacidovorax intermedius</name>
    <dbReference type="NCBI Taxonomy" id="433924"/>
    <lineage>
        <taxon>Bacteria</taxon>
        <taxon>Pseudomonadati</taxon>
        <taxon>Pseudomonadota</taxon>
        <taxon>Betaproteobacteria</taxon>
        <taxon>Burkholderiales</taxon>
        <taxon>Comamonadaceae</taxon>
        <taxon>Pseudacidovorax</taxon>
    </lineage>
</organism>
<comment type="subcellular location">
    <subcellularLocation>
        <location evidence="1">Cell membrane</location>
        <topology evidence="1">Multi-pass membrane protein</topology>
    </subcellularLocation>
</comment>